<keyword evidence="2" id="KW-0732">Signal</keyword>
<gene>
    <name evidence="3" type="ORF">BJ508DRAFT_66729</name>
</gene>
<dbReference type="AlphaFoldDB" id="A0A3N4IBP1"/>
<evidence type="ECO:0000256" key="1">
    <source>
        <dbReference type="SAM" id="MobiDB-lite"/>
    </source>
</evidence>
<keyword evidence="4" id="KW-1185">Reference proteome</keyword>
<dbReference type="Proteomes" id="UP000275078">
    <property type="component" value="Unassembled WGS sequence"/>
</dbReference>
<feature type="chain" id="PRO_5018315740" evidence="2">
    <location>
        <begin position="25"/>
        <end position="382"/>
    </location>
</feature>
<organism evidence="3 4">
    <name type="scientific">Ascobolus immersus RN42</name>
    <dbReference type="NCBI Taxonomy" id="1160509"/>
    <lineage>
        <taxon>Eukaryota</taxon>
        <taxon>Fungi</taxon>
        <taxon>Dikarya</taxon>
        <taxon>Ascomycota</taxon>
        <taxon>Pezizomycotina</taxon>
        <taxon>Pezizomycetes</taxon>
        <taxon>Pezizales</taxon>
        <taxon>Ascobolaceae</taxon>
        <taxon>Ascobolus</taxon>
    </lineage>
</organism>
<name>A0A3N4IBP1_ASCIM</name>
<evidence type="ECO:0000313" key="4">
    <source>
        <dbReference type="Proteomes" id="UP000275078"/>
    </source>
</evidence>
<feature type="region of interest" description="Disordered" evidence="1">
    <location>
        <begin position="277"/>
        <end position="341"/>
    </location>
</feature>
<evidence type="ECO:0000313" key="3">
    <source>
        <dbReference type="EMBL" id="RPA83502.1"/>
    </source>
</evidence>
<evidence type="ECO:0000256" key="2">
    <source>
        <dbReference type="SAM" id="SignalP"/>
    </source>
</evidence>
<sequence length="382" mass="41613">MHTPTLTPAFATLLLLLQSTLTASLPIPISPTALSSMTAAPFSKSSKFISQSQQTPHNSPKKLLKTQTTNTFLDLDEEYNPTINTHNRELTIKDGYTSDSADTTTDHAMTNMDAINPDSWDDYSYTYKFNGADGTTTTTTRTNQNGYGSGTESDSEGENVVSIGGKNRNRKDEVQGFELDTDELVNTAIFGEKKKKGKKVGDVLRGWLPQGGRGLAKVEKVEERVSFEDGHNGFEEINTMMEWTEDQDVALNDIAAKAEQVGMEGYEGVGGGYGGYESQGHGGYGSEQGYESQGQEGYESQGGYENQGGYDGQGDQNSGYEGHSGDSDNYEKPRCGMTEDSKYMDSKYMNSGYLSDGDREMFGGGDSDDIYDMGFAGRNRAN</sequence>
<protein>
    <submittedName>
        <fullName evidence="3">Uncharacterized protein</fullName>
    </submittedName>
</protein>
<accession>A0A3N4IBP1</accession>
<reference evidence="3 4" key="1">
    <citation type="journal article" date="2018" name="Nat. Ecol. Evol.">
        <title>Pezizomycetes genomes reveal the molecular basis of ectomycorrhizal truffle lifestyle.</title>
        <authorList>
            <person name="Murat C."/>
            <person name="Payen T."/>
            <person name="Noel B."/>
            <person name="Kuo A."/>
            <person name="Morin E."/>
            <person name="Chen J."/>
            <person name="Kohler A."/>
            <person name="Krizsan K."/>
            <person name="Balestrini R."/>
            <person name="Da Silva C."/>
            <person name="Montanini B."/>
            <person name="Hainaut M."/>
            <person name="Levati E."/>
            <person name="Barry K.W."/>
            <person name="Belfiori B."/>
            <person name="Cichocki N."/>
            <person name="Clum A."/>
            <person name="Dockter R.B."/>
            <person name="Fauchery L."/>
            <person name="Guy J."/>
            <person name="Iotti M."/>
            <person name="Le Tacon F."/>
            <person name="Lindquist E.A."/>
            <person name="Lipzen A."/>
            <person name="Malagnac F."/>
            <person name="Mello A."/>
            <person name="Molinier V."/>
            <person name="Miyauchi S."/>
            <person name="Poulain J."/>
            <person name="Riccioni C."/>
            <person name="Rubini A."/>
            <person name="Sitrit Y."/>
            <person name="Splivallo R."/>
            <person name="Traeger S."/>
            <person name="Wang M."/>
            <person name="Zifcakova L."/>
            <person name="Wipf D."/>
            <person name="Zambonelli A."/>
            <person name="Paolocci F."/>
            <person name="Nowrousian M."/>
            <person name="Ottonello S."/>
            <person name="Baldrian P."/>
            <person name="Spatafora J.W."/>
            <person name="Henrissat B."/>
            <person name="Nagy L.G."/>
            <person name="Aury J.M."/>
            <person name="Wincker P."/>
            <person name="Grigoriev I.V."/>
            <person name="Bonfante P."/>
            <person name="Martin F.M."/>
        </authorList>
    </citation>
    <scope>NUCLEOTIDE SEQUENCE [LARGE SCALE GENOMIC DNA]</scope>
    <source>
        <strain evidence="3 4">RN42</strain>
    </source>
</reference>
<feature type="compositionally biased region" description="Gly residues" evidence="1">
    <location>
        <begin position="277"/>
        <end position="286"/>
    </location>
</feature>
<feature type="compositionally biased region" description="Low complexity" evidence="1">
    <location>
        <begin position="287"/>
        <end position="304"/>
    </location>
</feature>
<feature type="region of interest" description="Disordered" evidence="1">
    <location>
        <begin position="137"/>
        <end position="159"/>
    </location>
</feature>
<feature type="signal peptide" evidence="2">
    <location>
        <begin position="1"/>
        <end position="24"/>
    </location>
</feature>
<feature type="compositionally biased region" description="Polar residues" evidence="1">
    <location>
        <begin position="143"/>
        <end position="152"/>
    </location>
</feature>
<proteinExistence type="predicted"/>
<feature type="compositionally biased region" description="Basic and acidic residues" evidence="1">
    <location>
        <begin position="323"/>
        <end position="341"/>
    </location>
</feature>
<dbReference type="EMBL" id="ML119664">
    <property type="protein sequence ID" value="RPA83502.1"/>
    <property type="molecule type" value="Genomic_DNA"/>
</dbReference>